<reference evidence="2" key="1">
    <citation type="journal article" date="2023" name="Mol. Phylogenet. Evol.">
        <title>Genome-scale phylogeny and comparative genomics of the fungal order Sordariales.</title>
        <authorList>
            <person name="Hensen N."/>
            <person name="Bonometti L."/>
            <person name="Westerberg I."/>
            <person name="Brannstrom I.O."/>
            <person name="Guillou S."/>
            <person name="Cros-Aarteil S."/>
            <person name="Calhoun S."/>
            <person name="Haridas S."/>
            <person name="Kuo A."/>
            <person name="Mondo S."/>
            <person name="Pangilinan J."/>
            <person name="Riley R."/>
            <person name="LaButti K."/>
            <person name="Andreopoulos B."/>
            <person name="Lipzen A."/>
            <person name="Chen C."/>
            <person name="Yan M."/>
            <person name="Daum C."/>
            <person name="Ng V."/>
            <person name="Clum A."/>
            <person name="Steindorff A."/>
            <person name="Ohm R.A."/>
            <person name="Martin F."/>
            <person name="Silar P."/>
            <person name="Natvig D.O."/>
            <person name="Lalanne C."/>
            <person name="Gautier V."/>
            <person name="Ament-Velasquez S.L."/>
            <person name="Kruys A."/>
            <person name="Hutchinson M.I."/>
            <person name="Powell A.J."/>
            <person name="Barry K."/>
            <person name="Miller A.N."/>
            <person name="Grigoriev I.V."/>
            <person name="Debuchy R."/>
            <person name="Gladieux P."/>
            <person name="Hiltunen Thoren M."/>
            <person name="Johannesson H."/>
        </authorList>
    </citation>
    <scope>NUCLEOTIDE SEQUENCE</scope>
    <source>
        <strain evidence="2">CBS 141.50</strain>
    </source>
</reference>
<reference evidence="2" key="2">
    <citation type="submission" date="2023-05" db="EMBL/GenBank/DDBJ databases">
        <authorList>
            <consortium name="Lawrence Berkeley National Laboratory"/>
            <person name="Steindorff A."/>
            <person name="Hensen N."/>
            <person name="Bonometti L."/>
            <person name="Westerberg I."/>
            <person name="Brannstrom I.O."/>
            <person name="Guillou S."/>
            <person name="Cros-Aarteil S."/>
            <person name="Calhoun S."/>
            <person name="Haridas S."/>
            <person name="Kuo A."/>
            <person name="Mondo S."/>
            <person name="Pangilinan J."/>
            <person name="Riley R."/>
            <person name="Labutti K."/>
            <person name="Andreopoulos B."/>
            <person name="Lipzen A."/>
            <person name="Chen C."/>
            <person name="Yanf M."/>
            <person name="Daum C."/>
            <person name="Ng V."/>
            <person name="Clum A."/>
            <person name="Ohm R."/>
            <person name="Martin F."/>
            <person name="Silar P."/>
            <person name="Natvig D."/>
            <person name="Lalanne C."/>
            <person name="Gautier V."/>
            <person name="Ament-Velasquez S.L."/>
            <person name="Kruys A."/>
            <person name="Hutchinson M.I."/>
            <person name="Powell A.J."/>
            <person name="Barry K."/>
            <person name="Miller A.N."/>
            <person name="Grigoriev I.V."/>
            <person name="Debuchy R."/>
            <person name="Gladieux P."/>
            <person name="Thoren M.H."/>
            <person name="Johannesson H."/>
        </authorList>
    </citation>
    <scope>NUCLEOTIDE SEQUENCE</scope>
    <source>
        <strain evidence="2">CBS 141.50</strain>
    </source>
</reference>
<evidence type="ECO:0000313" key="2">
    <source>
        <dbReference type="EMBL" id="KAK4139496.1"/>
    </source>
</evidence>
<dbReference type="InterPro" id="IPR013217">
    <property type="entry name" value="Methyltransf_12"/>
</dbReference>
<feature type="domain" description="Methyltransferase type 12" evidence="1">
    <location>
        <begin position="68"/>
        <end position="172"/>
    </location>
</feature>
<dbReference type="Pfam" id="PF08242">
    <property type="entry name" value="Methyltransf_12"/>
    <property type="match status" value="1"/>
</dbReference>
<proteinExistence type="predicted"/>
<dbReference type="AlphaFoldDB" id="A0AAN6UVC0"/>
<gene>
    <name evidence="2" type="ORF">C8A04DRAFT_40669</name>
</gene>
<dbReference type="RefSeq" id="XP_062632867.1">
    <property type="nucleotide sequence ID" value="XM_062785026.1"/>
</dbReference>
<protein>
    <recommendedName>
        <fullName evidence="1">Methyltransferase type 12 domain-containing protein</fullName>
    </recommendedName>
</protein>
<evidence type="ECO:0000313" key="3">
    <source>
        <dbReference type="Proteomes" id="UP001302676"/>
    </source>
</evidence>
<accession>A0AAN6UVC0</accession>
<dbReference type="SUPFAM" id="SSF53335">
    <property type="entry name" value="S-adenosyl-L-methionine-dependent methyltransferases"/>
    <property type="match status" value="1"/>
</dbReference>
<dbReference type="Proteomes" id="UP001302676">
    <property type="component" value="Unassembled WGS sequence"/>
</dbReference>
<dbReference type="InterPro" id="IPR029063">
    <property type="entry name" value="SAM-dependent_MTases_sf"/>
</dbReference>
<dbReference type="Gene3D" id="3.40.50.150">
    <property type="entry name" value="Vaccinia Virus protein VP39"/>
    <property type="match status" value="1"/>
</dbReference>
<sequence>MTASNADDKGYLVIEEIPERLDEQHTITTQTLGFLVHPLIPILLSPNDNPPSSSTLTFTPSTPLKIADIGTGTGAWLLDIAAHLPPSLPALLTGYDLVPPSTTTGHTAAALTALHKSHPNLTIQFLPHDMHHPFPTPELATYDLVAARFVSSAMTRGQWKDVLGNVKQLVKPATGWVQWIESCNFRVYDSVPSVAGTAKVGKGVFREVWEGLEPFRELVIGLMVREARDVKREELWRSAGLVDVHEEVFSTDRIQDPTLQIREKGTRNVMECYLGCLETLVGAEGSGWTKERLERVRGEVDAAIDKGVYHALDQVCMIGRRPEEE</sequence>
<organism evidence="2 3">
    <name type="scientific">Dichotomopilus funicola</name>
    <dbReference type="NCBI Taxonomy" id="1934379"/>
    <lineage>
        <taxon>Eukaryota</taxon>
        <taxon>Fungi</taxon>
        <taxon>Dikarya</taxon>
        <taxon>Ascomycota</taxon>
        <taxon>Pezizomycotina</taxon>
        <taxon>Sordariomycetes</taxon>
        <taxon>Sordariomycetidae</taxon>
        <taxon>Sordariales</taxon>
        <taxon>Chaetomiaceae</taxon>
        <taxon>Dichotomopilus</taxon>
    </lineage>
</organism>
<evidence type="ECO:0000259" key="1">
    <source>
        <dbReference type="Pfam" id="PF08242"/>
    </source>
</evidence>
<name>A0AAN6UVC0_9PEZI</name>
<dbReference type="GeneID" id="87821639"/>
<comment type="caution">
    <text evidence="2">The sequence shown here is derived from an EMBL/GenBank/DDBJ whole genome shotgun (WGS) entry which is preliminary data.</text>
</comment>
<dbReference type="EMBL" id="MU853660">
    <property type="protein sequence ID" value="KAK4139496.1"/>
    <property type="molecule type" value="Genomic_DNA"/>
</dbReference>
<keyword evidence="3" id="KW-1185">Reference proteome</keyword>